<dbReference type="Proteomes" id="UP000275078">
    <property type="component" value="Unassembled WGS sequence"/>
</dbReference>
<evidence type="ECO:0000313" key="2">
    <source>
        <dbReference type="Proteomes" id="UP000275078"/>
    </source>
</evidence>
<dbReference type="EMBL" id="ML119738">
    <property type="protein sequence ID" value="RPA76761.1"/>
    <property type="molecule type" value="Genomic_DNA"/>
</dbReference>
<reference evidence="1 2" key="1">
    <citation type="journal article" date="2018" name="Nat. Ecol. Evol.">
        <title>Pezizomycetes genomes reveal the molecular basis of ectomycorrhizal truffle lifestyle.</title>
        <authorList>
            <person name="Murat C."/>
            <person name="Payen T."/>
            <person name="Noel B."/>
            <person name="Kuo A."/>
            <person name="Morin E."/>
            <person name="Chen J."/>
            <person name="Kohler A."/>
            <person name="Krizsan K."/>
            <person name="Balestrini R."/>
            <person name="Da Silva C."/>
            <person name="Montanini B."/>
            <person name="Hainaut M."/>
            <person name="Levati E."/>
            <person name="Barry K.W."/>
            <person name="Belfiori B."/>
            <person name="Cichocki N."/>
            <person name="Clum A."/>
            <person name="Dockter R.B."/>
            <person name="Fauchery L."/>
            <person name="Guy J."/>
            <person name="Iotti M."/>
            <person name="Le Tacon F."/>
            <person name="Lindquist E.A."/>
            <person name="Lipzen A."/>
            <person name="Malagnac F."/>
            <person name="Mello A."/>
            <person name="Molinier V."/>
            <person name="Miyauchi S."/>
            <person name="Poulain J."/>
            <person name="Riccioni C."/>
            <person name="Rubini A."/>
            <person name="Sitrit Y."/>
            <person name="Splivallo R."/>
            <person name="Traeger S."/>
            <person name="Wang M."/>
            <person name="Zifcakova L."/>
            <person name="Wipf D."/>
            <person name="Zambonelli A."/>
            <person name="Paolocci F."/>
            <person name="Nowrousian M."/>
            <person name="Ottonello S."/>
            <person name="Baldrian P."/>
            <person name="Spatafora J.W."/>
            <person name="Henrissat B."/>
            <person name="Nagy L.G."/>
            <person name="Aury J.M."/>
            <person name="Wincker P."/>
            <person name="Grigoriev I.V."/>
            <person name="Bonfante P."/>
            <person name="Martin F.M."/>
        </authorList>
    </citation>
    <scope>NUCLEOTIDE SEQUENCE [LARGE SCALE GENOMIC DNA]</scope>
    <source>
        <strain evidence="1 2">RN42</strain>
    </source>
</reference>
<accession>A0A3N4HXS2</accession>
<protein>
    <submittedName>
        <fullName evidence="1">Uncharacterized protein</fullName>
    </submittedName>
</protein>
<sequence>MVMIQRPRSYNSLTSTRTVTPLTENQHLEATERVRVGEKYKRSAPCKIGHVRWTLHLSIRTTFNSNEHTNNELLPSKTKYNRVCSIRGYIRTPLANSTESMKIRRDKPGMDTSARWTLHLSIQTTFSSNEHTNNELLPSNAALENTNSISKLPRMEASRYATGTWQ</sequence>
<evidence type="ECO:0000313" key="1">
    <source>
        <dbReference type="EMBL" id="RPA76761.1"/>
    </source>
</evidence>
<dbReference type="AlphaFoldDB" id="A0A3N4HXS2"/>
<name>A0A3N4HXS2_ASCIM</name>
<organism evidence="1 2">
    <name type="scientific">Ascobolus immersus RN42</name>
    <dbReference type="NCBI Taxonomy" id="1160509"/>
    <lineage>
        <taxon>Eukaryota</taxon>
        <taxon>Fungi</taxon>
        <taxon>Dikarya</taxon>
        <taxon>Ascomycota</taxon>
        <taxon>Pezizomycotina</taxon>
        <taxon>Pezizomycetes</taxon>
        <taxon>Pezizales</taxon>
        <taxon>Ascobolaceae</taxon>
        <taxon>Ascobolus</taxon>
    </lineage>
</organism>
<gene>
    <name evidence="1" type="ORF">BJ508DRAFT_310788</name>
</gene>
<keyword evidence="2" id="KW-1185">Reference proteome</keyword>
<proteinExistence type="predicted"/>